<dbReference type="Gene3D" id="3.20.20.80">
    <property type="entry name" value="Glycosidases"/>
    <property type="match status" value="1"/>
</dbReference>
<dbReference type="EMBL" id="LT629792">
    <property type="protein sequence ID" value="SDU09425.1"/>
    <property type="molecule type" value="Genomic_DNA"/>
</dbReference>
<dbReference type="NCBIfam" id="TIGR03356">
    <property type="entry name" value="BGL"/>
    <property type="match status" value="1"/>
</dbReference>
<gene>
    <name evidence="10" type="ORF">SAMN04489714_2123</name>
</gene>
<dbReference type="Pfam" id="PF00232">
    <property type="entry name" value="Glyco_hydro_1"/>
    <property type="match status" value="1"/>
</dbReference>
<accession>A0ABY0VD44</accession>
<dbReference type="EC" id="3.2.1.21" evidence="2 9"/>
<comment type="similarity">
    <text evidence="1 9">Belongs to the glycosyl hydrolase 1 family.</text>
</comment>
<feature type="active site" description="Nucleophile" evidence="8">
    <location>
        <position position="381"/>
    </location>
</feature>
<dbReference type="SUPFAM" id="SSF51445">
    <property type="entry name" value="(Trans)glycosidases"/>
    <property type="match status" value="1"/>
</dbReference>
<dbReference type="InterPro" id="IPR017736">
    <property type="entry name" value="Glyco_hydro_1_beta-glucosidase"/>
</dbReference>
<dbReference type="PROSITE" id="PS00572">
    <property type="entry name" value="GLYCOSYL_HYDROL_F1_1"/>
    <property type="match status" value="1"/>
</dbReference>
<keyword evidence="4" id="KW-0136">Cellulose degradation</keyword>
<reference evidence="10 11" key="1">
    <citation type="submission" date="2016-10" db="EMBL/GenBank/DDBJ databases">
        <authorList>
            <person name="Varghese N."/>
            <person name="Submissions S."/>
        </authorList>
    </citation>
    <scope>NUCLEOTIDE SEQUENCE [LARGE SCALE GENOMIC DNA]</scope>
    <source>
        <strain evidence="10 11">DSM 9169</strain>
    </source>
</reference>
<evidence type="ECO:0000313" key="10">
    <source>
        <dbReference type="EMBL" id="SDU09425.1"/>
    </source>
</evidence>
<dbReference type="InterPro" id="IPR001360">
    <property type="entry name" value="Glyco_hydro_1"/>
</dbReference>
<proteinExistence type="inferred from homology"/>
<dbReference type="PANTHER" id="PTHR10353">
    <property type="entry name" value="GLYCOSYL HYDROLASE"/>
    <property type="match status" value="1"/>
</dbReference>
<keyword evidence="5" id="KW-0119">Carbohydrate metabolism</keyword>
<evidence type="ECO:0000256" key="6">
    <source>
        <dbReference type="ARBA" id="ARBA00023295"/>
    </source>
</evidence>
<organism evidence="10 11">
    <name type="scientific">Schaalia radingae</name>
    <dbReference type="NCBI Taxonomy" id="131110"/>
    <lineage>
        <taxon>Bacteria</taxon>
        <taxon>Bacillati</taxon>
        <taxon>Actinomycetota</taxon>
        <taxon>Actinomycetes</taxon>
        <taxon>Actinomycetales</taxon>
        <taxon>Actinomycetaceae</taxon>
        <taxon>Schaalia</taxon>
    </lineage>
</organism>
<dbReference type="InterPro" id="IPR017853">
    <property type="entry name" value="GH"/>
</dbReference>
<comment type="catalytic activity">
    <reaction evidence="9">
        <text>Hydrolysis of terminal, non-reducing beta-D-glucosyl residues with release of beta-D-glucose.</text>
        <dbReference type="EC" id="3.2.1.21"/>
    </reaction>
</comment>
<evidence type="ECO:0000256" key="4">
    <source>
        <dbReference type="ARBA" id="ARBA00023001"/>
    </source>
</evidence>
<evidence type="ECO:0000256" key="5">
    <source>
        <dbReference type="ARBA" id="ARBA00023277"/>
    </source>
</evidence>
<evidence type="ECO:0000256" key="9">
    <source>
        <dbReference type="RuleBase" id="RU361175"/>
    </source>
</evidence>
<protein>
    <recommendedName>
        <fullName evidence="2 9">Beta-glucosidase</fullName>
        <ecNumber evidence="2 9">3.2.1.21</ecNumber>
    </recommendedName>
</protein>
<evidence type="ECO:0000256" key="8">
    <source>
        <dbReference type="PROSITE-ProRule" id="PRU10055"/>
    </source>
</evidence>
<keyword evidence="11" id="KW-1185">Reference proteome</keyword>
<evidence type="ECO:0000256" key="2">
    <source>
        <dbReference type="ARBA" id="ARBA00012744"/>
    </source>
</evidence>
<dbReference type="Proteomes" id="UP000198976">
    <property type="component" value="Chromosome I"/>
</dbReference>
<evidence type="ECO:0000313" key="11">
    <source>
        <dbReference type="Proteomes" id="UP000198976"/>
    </source>
</evidence>
<dbReference type="PANTHER" id="PTHR10353:SF36">
    <property type="entry name" value="LP05116P"/>
    <property type="match status" value="1"/>
</dbReference>
<keyword evidence="3 9" id="KW-0378">Hydrolase</keyword>
<dbReference type="PRINTS" id="PR00131">
    <property type="entry name" value="GLHYDRLASE1"/>
</dbReference>
<evidence type="ECO:0000256" key="3">
    <source>
        <dbReference type="ARBA" id="ARBA00022801"/>
    </source>
</evidence>
<evidence type="ECO:0000256" key="7">
    <source>
        <dbReference type="ARBA" id="ARBA00023326"/>
    </source>
</evidence>
<name>A0ABY0VD44_9ACTO</name>
<keyword evidence="7" id="KW-0624">Polysaccharide degradation</keyword>
<dbReference type="InterPro" id="IPR018120">
    <property type="entry name" value="Glyco_hydro_1_AS"/>
</dbReference>
<sequence length="482" mass="53391">MTTLTFPEDFRWGVATAAAQVEGGAYEGGKAASIWDVHCQTPGAIIDGSTIDVACDHLHRMKEDVALMKDLGVGTYRFSVSWARVMPDGHTLNEEGLAFYSDLIDELRAAGIKPWLTLYHWDLPQVLQDEGGWTNRHTAELFADYAAAVYDRFGARVDVWTTLNEPWCSSFLSYACGEHAPGHTSPDEAVAAAHHLLLAHGLAIRAIDALANEKGEEPTRGITLNFTVAHPADPDSEADRDAARRIDGLHNRIFLDPIFRGEYPADVVEDMRLEADIMQYVRPGDMETIHVPIDVLGVNFYNGMAVAAPEDGYRKSVPAPNAQGVLRSSPEVGSSSVRVVSRNLPLTDMGWEVDAHDLYLLLTDLHQKYTGPAGADLVVTENGAAYPDAADEHDYVDDSHDRLVYIRDHLAAVHQAIDEGARVRGYLEWSLMDNFEWALGYSKRFGIVRVNYDTLERVPKASALWYRDVMRTGTLEIPDAQE</sequence>
<evidence type="ECO:0000256" key="1">
    <source>
        <dbReference type="ARBA" id="ARBA00010838"/>
    </source>
</evidence>
<dbReference type="RefSeq" id="WP_092649002.1">
    <property type="nucleotide sequence ID" value="NZ_LT629792.1"/>
</dbReference>
<keyword evidence="6 9" id="KW-0326">Glycosidase</keyword>